<evidence type="ECO:0000256" key="2">
    <source>
        <dbReference type="ARBA" id="ARBA00022723"/>
    </source>
</evidence>
<protein>
    <submittedName>
        <fullName evidence="4">Fumarylacetoacetate (FAA) hydrolase family protein</fullName>
    </submittedName>
</protein>
<keyword evidence="5" id="KW-1185">Reference proteome</keyword>
<reference evidence="4 5" key="1">
    <citation type="submission" date="2019-02" db="EMBL/GenBank/DDBJ databases">
        <title>Deep-cultivation of Planctomycetes and their phenomic and genomic characterization uncovers novel biology.</title>
        <authorList>
            <person name="Wiegand S."/>
            <person name="Jogler M."/>
            <person name="Boedeker C."/>
            <person name="Pinto D."/>
            <person name="Vollmers J."/>
            <person name="Rivas-Marin E."/>
            <person name="Kohn T."/>
            <person name="Peeters S.H."/>
            <person name="Heuer A."/>
            <person name="Rast P."/>
            <person name="Oberbeckmann S."/>
            <person name="Bunk B."/>
            <person name="Jeske O."/>
            <person name="Meyerdierks A."/>
            <person name="Storesund J.E."/>
            <person name="Kallscheuer N."/>
            <person name="Luecker S."/>
            <person name="Lage O.M."/>
            <person name="Pohl T."/>
            <person name="Merkel B.J."/>
            <person name="Hornburger P."/>
            <person name="Mueller R.-W."/>
            <person name="Bruemmer F."/>
            <person name="Labrenz M."/>
            <person name="Spormann A.M."/>
            <person name="Op Den Camp H."/>
            <person name="Overmann J."/>
            <person name="Amann R."/>
            <person name="Jetten M.S.M."/>
            <person name="Mascher T."/>
            <person name="Medema M.H."/>
            <person name="Devos D.P."/>
            <person name="Kaster A.-K."/>
            <person name="Ovreas L."/>
            <person name="Rohde M."/>
            <person name="Galperin M.Y."/>
            <person name="Jogler C."/>
        </authorList>
    </citation>
    <scope>NUCLEOTIDE SEQUENCE [LARGE SCALE GENOMIC DNA]</scope>
    <source>
        <strain evidence="4 5">Mal64</strain>
    </source>
</reference>
<dbReference type="Gene3D" id="3.90.850.10">
    <property type="entry name" value="Fumarylacetoacetase-like, C-terminal domain"/>
    <property type="match status" value="1"/>
</dbReference>
<dbReference type="InterPro" id="IPR011234">
    <property type="entry name" value="Fumarylacetoacetase-like_C"/>
</dbReference>
<gene>
    <name evidence="4" type="ORF">Mal64_06000</name>
</gene>
<evidence type="ECO:0000256" key="1">
    <source>
        <dbReference type="ARBA" id="ARBA00010211"/>
    </source>
</evidence>
<evidence type="ECO:0000259" key="3">
    <source>
        <dbReference type="Pfam" id="PF01557"/>
    </source>
</evidence>
<organism evidence="4 5">
    <name type="scientific">Pseudobythopirellula maris</name>
    <dbReference type="NCBI Taxonomy" id="2527991"/>
    <lineage>
        <taxon>Bacteria</taxon>
        <taxon>Pseudomonadati</taxon>
        <taxon>Planctomycetota</taxon>
        <taxon>Planctomycetia</taxon>
        <taxon>Pirellulales</taxon>
        <taxon>Lacipirellulaceae</taxon>
        <taxon>Pseudobythopirellula</taxon>
    </lineage>
</organism>
<dbReference type="InterPro" id="IPR036663">
    <property type="entry name" value="Fumarylacetoacetase_C_sf"/>
</dbReference>
<name>A0A5C5ZSK3_9BACT</name>
<dbReference type="PANTHER" id="PTHR42796:SF7">
    <property type="entry name" value="2-DEHYDRO-3-DEOXY-D-ARABINONATE DEHYDRATASE"/>
    <property type="match status" value="1"/>
</dbReference>
<dbReference type="GO" id="GO:0046872">
    <property type="term" value="F:metal ion binding"/>
    <property type="evidence" value="ECO:0007669"/>
    <property type="project" value="UniProtKB-KW"/>
</dbReference>
<keyword evidence="2" id="KW-0479">Metal-binding</keyword>
<dbReference type="OrthoDB" id="9779415at2"/>
<dbReference type="GO" id="GO:0016787">
    <property type="term" value="F:hydrolase activity"/>
    <property type="evidence" value="ECO:0007669"/>
    <property type="project" value="UniProtKB-KW"/>
</dbReference>
<dbReference type="InterPro" id="IPR051121">
    <property type="entry name" value="FAH"/>
</dbReference>
<keyword evidence="4" id="KW-0378">Hydrolase</keyword>
<proteinExistence type="inferred from homology"/>
<comment type="similarity">
    <text evidence="1">Belongs to the FAH family.</text>
</comment>
<dbReference type="RefSeq" id="WP_146396833.1">
    <property type="nucleotide sequence ID" value="NZ_SJPQ01000001.1"/>
</dbReference>
<dbReference type="SUPFAM" id="SSF56529">
    <property type="entry name" value="FAH"/>
    <property type="match status" value="1"/>
</dbReference>
<feature type="domain" description="Fumarylacetoacetase-like C-terminal" evidence="3">
    <location>
        <begin position="101"/>
        <end position="277"/>
    </location>
</feature>
<evidence type="ECO:0000313" key="5">
    <source>
        <dbReference type="Proteomes" id="UP000315440"/>
    </source>
</evidence>
<dbReference type="Proteomes" id="UP000315440">
    <property type="component" value="Unassembled WGS sequence"/>
</dbReference>
<dbReference type="EMBL" id="SJPQ01000001">
    <property type="protein sequence ID" value="TWT90216.1"/>
    <property type="molecule type" value="Genomic_DNA"/>
</dbReference>
<dbReference type="Pfam" id="PF01557">
    <property type="entry name" value="FAA_hydrolase"/>
    <property type="match status" value="1"/>
</dbReference>
<sequence length="278" mass="30073">MLLYNTSSGPILRDASRYARIDQPWSDLVNKPDLPELLAGQAGRLAEDPALAALAESPLAPLGERQEIWAAGVTYYRSRTARMEESKTAGGGSFYDRVYEAERPEIFFKATPHRTVGPGGSMRLRSDSKWIVPEPELVLVVAHTGKIVGYTIGNDLSCRDIEGENPLYLPQAKTFDRCAAVGPAIYVPQAGSIGNDSSVTMRIERDGAAVFEGETTLDQMKRGHEELVGFLMRDNPHPHGVLLMTGAGIIPPDGFSLASGDVVSIAIDSIGQLCNTME</sequence>
<evidence type="ECO:0000313" key="4">
    <source>
        <dbReference type="EMBL" id="TWT90216.1"/>
    </source>
</evidence>
<dbReference type="AlphaFoldDB" id="A0A5C5ZSK3"/>
<dbReference type="PANTHER" id="PTHR42796">
    <property type="entry name" value="FUMARYLACETOACETATE HYDROLASE DOMAIN-CONTAINING PROTEIN 2A-RELATED"/>
    <property type="match status" value="1"/>
</dbReference>
<accession>A0A5C5ZSK3</accession>
<dbReference type="GO" id="GO:0044281">
    <property type="term" value="P:small molecule metabolic process"/>
    <property type="evidence" value="ECO:0007669"/>
    <property type="project" value="UniProtKB-ARBA"/>
</dbReference>
<comment type="caution">
    <text evidence="4">The sequence shown here is derived from an EMBL/GenBank/DDBJ whole genome shotgun (WGS) entry which is preliminary data.</text>
</comment>